<dbReference type="PROSITE" id="PS51382">
    <property type="entry name" value="SPX"/>
    <property type="match status" value="1"/>
</dbReference>
<keyword evidence="4" id="KW-1185">Reference proteome</keyword>
<dbReference type="AlphaFoldDB" id="A0A4P9Y0C7"/>
<feature type="domain" description="SPX" evidence="2">
    <location>
        <begin position="48"/>
        <end position="193"/>
    </location>
</feature>
<dbReference type="OrthoDB" id="27226at2759"/>
<name>A0A4P9Y0C7_9FUNG</name>
<evidence type="ECO:0000313" key="3">
    <source>
        <dbReference type="EMBL" id="RKP11220.1"/>
    </source>
</evidence>
<dbReference type="Proteomes" id="UP000267251">
    <property type="component" value="Unassembled WGS sequence"/>
</dbReference>
<feature type="region of interest" description="Disordered" evidence="1">
    <location>
        <begin position="30"/>
        <end position="49"/>
    </location>
</feature>
<feature type="compositionally biased region" description="Low complexity" evidence="1">
    <location>
        <begin position="203"/>
        <end position="222"/>
    </location>
</feature>
<dbReference type="InterPro" id="IPR004331">
    <property type="entry name" value="SPX_dom"/>
</dbReference>
<dbReference type="EMBL" id="KZ989102">
    <property type="protein sequence ID" value="RKP11220.1"/>
    <property type="molecule type" value="Genomic_DNA"/>
</dbReference>
<evidence type="ECO:0000313" key="4">
    <source>
        <dbReference type="Proteomes" id="UP000267251"/>
    </source>
</evidence>
<evidence type="ECO:0000256" key="1">
    <source>
        <dbReference type="SAM" id="MobiDB-lite"/>
    </source>
</evidence>
<reference evidence="4" key="1">
    <citation type="journal article" date="2018" name="Nat. Microbiol.">
        <title>Leveraging single-cell genomics to expand the fungal tree of life.</title>
        <authorList>
            <person name="Ahrendt S.R."/>
            <person name="Quandt C.A."/>
            <person name="Ciobanu D."/>
            <person name="Clum A."/>
            <person name="Salamov A."/>
            <person name="Andreopoulos B."/>
            <person name="Cheng J.F."/>
            <person name="Woyke T."/>
            <person name="Pelin A."/>
            <person name="Henrissat B."/>
            <person name="Reynolds N.K."/>
            <person name="Benny G.L."/>
            <person name="Smith M.E."/>
            <person name="James T.Y."/>
            <person name="Grigoriev I.V."/>
        </authorList>
    </citation>
    <scope>NUCLEOTIDE SEQUENCE [LARGE SCALE GENOMIC DNA]</scope>
</reference>
<feature type="region of interest" description="Disordered" evidence="1">
    <location>
        <begin position="193"/>
        <end position="223"/>
    </location>
</feature>
<feature type="non-terminal residue" evidence="3">
    <location>
        <position position="243"/>
    </location>
</feature>
<sequence>MYTNPSDLASKLRLRYRQYRGKGFVQSGPVVRSFTDDPSPPSPSSSTMTFGQQLVERVSVLPEPFASTYLPYHTLKVRLKTIKVASASLATFASVPGEASLVEDITLRLASLQKHIPEFIKEIESSLGPIHTLVHREIEALKLQVSSASKGQEALKRLLALETYISLNATGLIKILKKLDKQSGIRLAEAFSVSSSPSPGLETPSSASTASSSPSLPSSPLPQRAIATLAGPHGTDIIGAVLG</sequence>
<dbReference type="Pfam" id="PF03105">
    <property type="entry name" value="SPX"/>
    <property type="match status" value="1"/>
</dbReference>
<evidence type="ECO:0000259" key="2">
    <source>
        <dbReference type="PROSITE" id="PS51382"/>
    </source>
</evidence>
<dbReference type="CDD" id="cd14447">
    <property type="entry name" value="SPX"/>
    <property type="match status" value="1"/>
</dbReference>
<gene>
    <name evidence="3" type="ORF">BJ684DRAFT_22236</name>
</gene>
<organism evidence="3 4">
    <name type="scientific">Piptocephalis cylindrospora</name>
    <dbReference type="NCBI Taxonomy" id="1907219"/>
    <lineage>
        <taxon>Eukaryota</taxon>
        <taxon>Fungi</taxon>
        <taxon>Fungi incertae sedis</taxon>
        <taxon>Zoopagomycota</taxon>
        <taxon>Zoopagomycotina</taxon>
        <taxon>Zoopagomycetes</taxon>
        <taxon>Zoopagales</taxon>
        <taxon>Piptocephalidaceae</taxon>
        <taxon>Piptocephalis</taxon>
    </lineage>
</organism>
<protein>
    <recommendedName>
        <fullName evidence="2">SPX domain-containing protein</fullName>
    </recommendedName>
</protein>
<proteinExistence type="predicted"/>
<accession>A0A4P9Y0C7</accession>